<evidence type="ECO:0000313" key="3">
    <source>
        <dbReference type="EMBL" id="ESQ32272.1"/>
    </source>
</evidence>
<reference evidence="3 4" key="1">
    <citation type="journal article" date="2013" name="Front. Plant Sci.">
        <title>The Reference Genome of the Halophytic Plant Eutrema salsugineum.</title>
        <authorList>
            <person name="Yang R."/>
            <person name="Jarvis D.E."/>
            <person name="Chen H."/>
            <person name="Beilstein M.A."/>
            <person name="Grimwood J."/>
            <person name="Jenkins J."/>
            <person name="Shu S."/>
            <person name="Prochnik S."/>
            <person name="Xin M."/>
            <person name="Ma C."/>
            <person name="Schmutz J."/>
            <person name="Wing R.A."/>
            <person name="Mitchell-Olds T."/>
            <person name="Schumaker K.S."/>
            <person name="Wang X."/>
        </authorList>
    </citation>
    <scope>NUCLEOTIDE SEQUENCE [LARGE SCALE GENOMIC DNA]</scope>
</reference>
<keyword evidence="4" id="KW-1185">Reference proteome</keyword>
<dbReference type="AlphaFoldDB" id="V4KQK4"/>
<gene>
    <name evidence="3" type="ORF">EUTSA_v10005670mg</name>
</gene>
<feature type="domain" description="RING-type" evidence="2">
    <location>
        <begin position="167"/>
        <end position="209"/>
    </location>
</feature>
<dbReference type="eggNOG" id="KOG0800">
    <property type="taxonomic scope" value="Eukaryota"/>
</dbReference>
<protein>
    <recommendedName>
        <fullName evidence="2">RING-type domain-containing protein</fullName>
    </recommendedName>
</protein>
<keyword evidence="1" id="KW-0862">Zinc</keyword>
<keyword evidence="1" id="KW-0479">Metal-binding</keyword>
<dbReference type="PROSITE" id="PS50089">
    <property type="entry name" value="ZF_RING_2"/>
    <property type="match status" value="1"/>
</dbReference>
<accession>V4KQK4</accession>
<dbReference type="InterPro" id="IPR001841">
    <property type="entry name" value="Znf_RING"/>
</dbReference>
<dbReference type="Proteomes" id="UP000030689">
    <property type="component" value="Unassembled WGS sequence"/>
</dbReference>
<dbReference type="EMBL" id="KI517748">
    <property type="protein sequence ID" value="ESQ32272.1"/>
    <property type="molecule type" value="Genomic_DNA"/>
</dbReference>
<dbReference type="Gramene" id="ESQ32272">
    <property type="protein sequence ID" value="ESQ32272"/>
    <property type="gene ID" value="EUTSA_v10005670mg"/>
</dbReference>
<sequence>MTSRLGSLRLYKFDVPYDSNVGVLLVTQEGGDTGYRFRLTRYTGRPQRDSKSGLSQSFVDLLGRFFFMDKKDSNITNQILTYLVSNFSFNDLEVVPPACPVLVFHFHVRELHHKDPAPQIDIKEAVMDVLRIEDTILDVDDVGDDRFVPIAPTTTEIVDCYRGQELCCLCGKGYPKEEEIVYKTVCNHIFHATCISSHLLRTPQCPVCSADLLPVDIRTLLF</sequence>
<dbReference type="OMA" id="NIFHATC"/>
<keyword evidence="1" id="KW-0863">Zinc-finger</keyword>
<evidence type="ECO:0000259" key="2">
    <source>
        <dbReference type="PROSITE" id="PS50089"/>
    </source>
</evidence>
<dbReference type="SUPFAM" id="SSF57850">
    <property type="entry name" value="RING/U-box"/>
    <property type="match status" value="1"/>
</dbReference>
<dbReference type="Pfam" id="PF13639">
    <property type="entry name" value="zf-RING_2"/>
    <property type="match status" value="1"/>
</dbReference>
<evidence type="ECO:0000256" key="1">
    <source>
        <dbReference type="PROSITE-ProRule" id="PRU00175"/>
    </source>
</evidence>
<dbReference type="Gene3D" id="3.30.40.10">
    <property type="entry name" value="Zinc/RING finger domain, C3HC4 (zinc finger)"/>
    <property type="match status" value="1"/>
</dbReference>
<dbReference type="KEGG" id="eus:EUTSA_v10005670mg"/>
<dbReference type="GO" id="GO:0008270">
    <property type="term" value="F:zinc ion binding"/>
    <property type="evidence" value="ECO:0007669"/>
    <property type="project" value="UniProtKB-KW"/>
</dbReference>
<proteinExistence type="predicted"/>
<dbReference type="InterPro" id="IPR013083">
    <property type="entry name" value="Znf_RING/FYVE/PHD"/>
</dbReference>
<name>V4KQK4_EUTSA</name>
<evidence type="ECO:0000313" key="4">
    <source>
        <dbReference type="Proteomes" id="UP000030689"/>
    </source>
</evidence>
<organism evidence="3 4">
    <name type="scientific">Eutrema salsugineum</name>
    <name type="common">Saltwater cress</name>
    <name type="synonym">Sisymbrium salsugineum</name>
    <dbReference type="NCBI Taxonomy" id="72664"/>
    <lineage>
        <taxon>Eukaryota</taxon>
        <taxon>Viridiplantae</taxon>
        <taxon>Streptophyta</taxon>
        <taxon>Embryophyta</taxon>
        <taxon>Tracheophyta</taxon>
        <taxon>Spermatophyta</taxon>
        <taxon>Magnoliopsida</taxon>
        <taxon>eudicotyledons</taxon>
        <taxon>Gunneridae</taxon>
        <taxon>Pentapetalae</taxon>
        <taxon>rosids</taxon>
        <taxon>malvids</taxon>
        <taxon>Brassicales</taxon>
        <taxon>Brassicaceae</taxon>
        <taxon>Eutremeae</taxon>
        <taxon>Eutrema</taxon>
    </lineage>
</organism>